<proteinExistence type="predicted"/>
<reference evidence="1" key="1">
    <citation type="journal article" date="2018" name="DNA Res.">
        <title>Multiple hybrid de novo genome assembly of finger millet, an orphan allotetraploid crop.</title>
        <authorList>
            <person name="Hatakeyama M."/>
            <person name="Aluri S."/>
            <person name="Balachadran M.T."/>
            <person name="Sivarajan S.R."/>
            <person name="Patrignani A."/>
            <person name="Gruter S."/>
            <person name="Poveda L."/>
            <person name="Shimizu-Inatsugi R."/>
            <person name="Baeten J."/>
            <person name="Francoijs K.J."/>
            <person name="Nataraja K.N."/>
            <person name="Reddy Y.A.N."/>
            <person name="Phadnis S."/>
            <person name="Ravikumar R.L."/>
            <person name="Schlapbach R."/>
            <person name="Sreeman S.M."/>
            <person name="Shimizu K.K."/>
        </authorList>
    </citation>
    <scope>NUCLEOTIDE SEQUENCE</scope>
</reference>
<organism evidence="1 2">
    <name type="scientific">Eleusine coracana subsp. coracana</name>
    <dbReference type="NCBI Taxonomy" id="191504"/>
    <lineage>
        <taxon>Eukaryota</taxon>
        <taxon>Viridiplantae</taxon>
        <taxon>Streptophyta</taxon>
        <taxon>Embryophyta</taxon>
        <taxon>Tracheophyta</taxon>
        <taxon>Spermatophyta</taxon>
        <taxon>Magnoliopsida</taxon>
        <taxon>Liliopsida</taxon>
        <taxon>Poales</taxon>
        <taxon>Poaceae</taxon>
        <taxon>PACMAD clade</taxon>
        <taxon>Chloridoideae</taxon>
        <taxon>Cynodonteae</taxon>
        <taxon>Eleusininae</taxon>
        <taxon>Eleusine</taxon>
    </lineage>
</organism>
<evidence type="ECO:0000313" key="2">
    <source>
        <dbReference type="Proteomes" id="UP001054889"/>
    </source>
</evidence>
<dbReference type="AlphaFoldDB" id="A0AAV5F394"/>
<dbReference type="Proteomes" id="UP001054889">
    <property type="component" value="Unassembled WGS sequence"/>
</dbReference>
<accession>A0AAV5F394</accession>
<sequence length="381" mass="43396">MASHHRLGQPFKIFCRADEEYCVTVRDDLVVLAPANPMDEYQHWYKDMRHGNEVKDEEGVPAMVLVNKATRQAIRHSHGRSHPVRLRAYDPDDEVNESLLWTESQDVGDGFRCIRMINNIYLNFDALDGTEENGGIRDGTVLGLWEWHEGDNQCWKIRPWGNDAAAGTGGTRDFLSYSTGNLPPELASHRTMHIFCKADEEYSITARDGAVCLAPSDPSDDCQHWVKDMRYGNEIQDEEEYPAFALVNKATGEAIRHSLGQGEPVRLVPYDANELDESVMWTESKDIGDGFRCIRMVNNIYLNFDALHGDEDHGDIRDGTVIVLWEWCEGDNQSWKIRPWCKCCPKFFPDCAIILCMVNILIHHVFGFVGFVNDEEQPASI</sequence>
<evidence type="ECO:0000313" key="1">
    <source>
        <dbReference type="EMBL" id="GJN28945.1"/>
    </source>
</evidence>
<name>A0AAV5F394_ELECO</name>
<dbReference type="SUPFAM" id="SSF50370">
    <property type="entry name" value="Ricin B-like lectins"/>
    <property type="match status" value="2"/>
</dbReference>
<dbReference type="InterPro" id="IPR035992">
    <property type="entry name" value="Ricin_B-like_lectins"/>
</dbReference>
<comment type="caution">
    <text evidence="1">The sequence shown here is derived from an EMBL/GenBank/DDBJ whole genome shotgun (WGS) entry which is preliminary data.</text>
</comment>
<evidence type="ECO:0008006" key="3">
    <source>
        <dbReference type="Google" id="ProtNLM"/>
    </source>
</evidence>
<protein>
    <recommendedName>
        <fullName evidence="3">PH domain-containing protein</fullName>
    </recommendedName>
</protein>
<dbReference type="PANTHER" id="PTHR31257:SF11">
    <property type="entry name" value="RICIN B-LIKE LECTIN R40G3"/>
    <property type="match status" value="1"/>
</dbReference>
<dbReference type="CDD" id="cd23431">
    <property type="entry name" value="beta-trefoil_Ricin_AtEULS3-like"/>
    <property type="match status" value="2"/>
</dbReference>
<gene>
    <name evidence="1" type="primary">gb17123</name>
    <name evidence="1" type="ORF">PR202_gb17123</name>
</gene>
<reference evidence="1" key="2">
    <citation type="submission" date="2021-12" db="EMBL/GenBank/DDBJ databases">
        <title>Resequencing data analysis of finger millet.</title>
        <authorList>
            <person name="Hatakeyama M."/>
            <person name="Aluri S."/>
            <person name="Balachadran M.T."/>
            <person name="Sivarajan S.R."/>
            <person name="Poveda L."/>
            <person name="Shimizu-Inatsugi R."/>
            <person name="Schlapbach R."/>
            <person name="Sreeman S.M."/>
            <person name="Shimizu K.K."/>
        </authorList>
    </citation>
    <scope>NUCLEOTIDE SEQUENCE</scope>
</reference>
<dbReference type="PANTHER" id="PTHR31257">
    <property type="entry name" value="RICIN B-LIKE LECTIN EULS3"/>
    <property type="match status" value="1"/>
</dbReference>
<dbReference type="Gene3D" id="2.80.10.50">
    <property type="match status" value="2"/>
</dbReference>
<keyword evidence="2" id="KW-1185">Reference proteome</keyword>
<dbReference type="EMBL" id="BQKI01000081">
    <property type="protein sequence ID" value="GJN28945.1"/>
    <property type="molecule type" value="Genomic_DNA"/>
</dbReference>
<dbReference type="InterPro" id="IPR040249">
    <property type="entry name" value="Ricin_B-like_lectin_EULS3-like"/>
</dbReference>